<keyword evidence="3" id="KW-1185">Reference proteome</keyword>
<organism evidence="2 3">
    <name type="scientific">Microvirga arsenatis</name>
    <dbReference type="NCBI Taxonomy" id="2692265"/>
    <lineage>
        <taxon>Bacteria</taxon>
        <taxon>Pseudomonadati</taxon>
        <taxon>Pseudomonadota</taxon>
        <taxon>Alphaproteobacteria</taxon>
        <taxon>Hyphomicrobiales</taxon>
        <taxon>Methylobacteriaceae</taxon>
        <taxon>Microvirga</taxon>
    </lineage>
</organism>
<dbReference type="Proteomes" id="UP000818323">
    <property type="component" value="Unassembled WGS sequence"/>
</dbReference>
<accession>A0ABW9Z095</accession>
<feature type="signal peptide" evidence="1">
    <location>
        <begin position="1"/>
        <end position="22"/>
    </location>
</feature>
<evidence type="ECO:0000313" key="3">
    <source>
        <dbReference type="Proteomes" id="UP000818323"/>
    </source>
</evidence>
<protein>
    <recommendedName>
        <fullName evidence="4">Rap1a immunity protein domain-containing protein</fullName>
    </recommendedName>
</protein>
<sequence>MKITALCLSTATIHLLSSVPGAAQTFTQSQRNAMNHVSQVLAAATACPEYKPNLVLLALIGVQYKFSIEDPKVNAIIVAKAKEHKAGIEAAGKTIGCLAAWALYGPGGQNVPDLLSRN</sequence>
<name>A0ABW9Z095_9HYPH</name>
<keyword evidence="1" id="KW-0732">Signal</keyword>
<dbReference type="EMBL" id="JAAAXJ010000005">
    <property type="protein sequence ID" value="NBJ25135.1"/>
    <property type="molecule type" value="Genomic_DNA"/>
</dbReference>
<evidence type="ECO:0000256" key="1">
    <source>
        <dbReference type="SAM" id="SignalP"/>
    </source>
</evidence>
<evidence type="ECO:0000313" key="2">
    <source>
        <dbReference type="EMBL" id="NBJ25135.1"/>
    </source>
</evidence>
<dbReference type="RefSeq" id="WP_161725850.1">
    <property type="nucleotide sequence ID" value="NZ_JAAAXI010000025.1"/>
</dbReference>
<reference evidence="2 3" key="1">
    <citation type="submission" date="2020-01" db="EMBL/GenBank/DDBJ databases">
        <title>Microvirga sp. nov., an arsenate reduction bacterium isolated from Tibet hotspring sediments.</title>
        <authorList>
            <person name="Yuan C.-G."/>
        </authorList>
    </citation>
    <scope>NUCLEOTIDE SEQUENCE [LARGE SCALE GENOMIC DNA]</scope>
    <source>
        <strain evidence="2 3">SYSU G3D203</strain>
    </source>
</reference>
<gene>
    <name evidence="2" type="ORF">GR303_12325</name>
</gene>
<proteinExistence type="predicted"/>
<evidence type="ECO:0008006" key="4">
    <source>
        <dbReference type="Google" id="ProtNLM"/>
    </source>
</evidence>
<feature type="chain" id="PRO_5046442510" description="Rap1a immunity protein domain-containing protein" evidence="1">
    <location>
        <begin position="23"/>
        <end position="118"/>
    </location>
</feature>
<comment type="caution">
    <text evidence="2">The sequence shown here is derived from an EMBL/GenBank/DDBJ whole genome shotgun (WGS) entry which is preliminary data.</text>
</comment>